<sequence length="114" mass="12015">MTTGVISGPRRAGMGRGRAREVGREGGWRGRGRRGGSGRCRRAVADRGGGRGWVAARGGGLLDSRAHGRGRFSFDLVVRGAGTSRLRVSCDRAAPRVGVVDTLPVFPSGRTRSQ</sequence>
<dbReference type="AlphaFoldDB" id="A0A3R8Q0Z2"/>
<evidence type="ECO:0000313" key="3">
    <source>
        <dbReference type="Proteomes" id="UP000274515"/>
    </source>
</evidence>
<evidence type="ECO:0000256" key="1">
    <source>
        <dbReference type="SAM" id="MobiDB-lite"/>
    </source>
</evidence>
<name>A0A3R8Q0Z2_9PSEU</name>
<reference evidence="2 3" key="1">
    <citation type="submission" date="2018-11" db="EMBL/GenBank/DDBJ databases">
        <title>Saccharopolyspora rhizosphaerae sp. nov., an actinomycete isolated from rhizosphere soil in Thailand.</title>
        <authorList>
            <person name="Intra B."/>
            <person name="Euanorasetr J."/>
            <person name="Take A."/>
            <person name="Inahashi Y."/>
            <person name="Mori M."/>
            <person name="Panbangred W."/>
            <person name="Matsumoto A."/>
        </authorList>
    </citation>
    <scope>NUCLEOTIDE SEQUENCE [LARGE SCALE GENOMIC DNA]</scope>
    <source>
        <strain evidence="2 3">H219</strain>
    </source>
</reference>
<dbReference type="Proteomes" id="UP000274515">
    <property type="component" value="Unassembled WGS sequence"/>
</dbReference>
<dbReference type="EMBL" id="RSAA01000014">
    <property type="protein sequence ID" value="RRO16149.1"/>
    <property type="molecule type" value="Genomic_DNA"/>
</dbReference>
<feature type="compositionally biased region" description="Basic and acidic residues" evidence="1">
    <location>
        <begin position="18"/>
        <end position="28"/>
    </location>
</feature>
<proteinExistence type="predicted"/>
<feature type="compositionally biased region" description="Basic residues" evidence="1">
    <location>
        <begin position="30"/>
        <end position="42"/>
    </location>
</feature>
<comment type="caution">
    <text evidence="2">The sequence shown here is derived from an EMBL/GenBank/DDBJ whole genome shotgun (WGS) entry which is preliminary data.</text>
</comment>
<organism evidence="2 3">
    <name type="scientific">Saccharopolyspora rhizosphaerae</name>
    <dbReference type="NCBI Taxonomy" id="2492662"/>
    <lineage>
        <taxon>Bacteria</taxon>
        <taxon>Bacillati</taxon>
        <taxon>Actinomycetota</taxon>
        <taxon>Actinomycetes</taxon>
        <taxon>Pseudonocardiales</taxon>
        <taxon>Pseudonocardiaceae</taxon>
        <taxon>Saccharopolyspora</taxon>
    </lineage>
</organism>
<evidence type="ECO:0000313" key="2">
    <source>
        <dbReference type="EMBL" id="RRO16149.1"/>
    </source>
</evidence>
<accession>A0A3R8Q0Z2</accession>
<feature type="region of interest" description="Disordered" evidence="1">
    <location>
        <begin position="1"/>
        <end position="45"/>
    </location>
</feature>
<protein>
    <submittedName>
        <fullName evidence="2">Uncharacterized protein</fullName>
    </submittedName>
</protein>
<keyword evidence="3" id="KW-1185">Reference proteome</keyword>
<gene>
    <name evidence="2" type="ORF">EIL87_13915</name>
</gene>